<reference evidence="1" key="1">
    <citation type="submission" date="2021-06" db="EMBL/GenBank/DDBJ databases">
        <authorList>
            <person name="Kallberg Y."/>
            <person name="Tangrot J."/>
            <person name="Rosling A."/>
        </authorList>
    </citation>
    <scope>NUCLEOTIDE SEQUENCE</scope>
    <source>
        <strain evidence="1">AU212A</strain>
    </source>
</reference>
<organism evidence="1 2">
    <name type="scientific">Scutellospora calospora</name>
    <dbReference type="NCBI Taxonomy" id="85575"/>
    <lineage>
        <taxon>Eukaryota</taxon>
        <taxon>Fungi</taxon>
        <taxon>Fungi incertae sedis</taxon>
        <taxon>Mucoromycota</taxon>
        <taxon>Glomeromycotina</taxon>
        <taxon>Glomeromycetes</taxon>
        <taxon>Diversisporales</taxon>
        <taxon>Gigasporaceae</taxon>
        <taxon>Scutellospora</taxon>
    </lineage>
</organism>
<protein>
    <submittedName>
        <fullName evidence="1">5225_t:CDS:1</fullName>
    </submittedName>
</protein>
<keyword evidence="2" id="KW-1185">Reference proteome</keyword>
<comment type="caution">
    <text evidence="1">The sequence shown here is derived from an EMBL/GenBank/DDBJ whole genome shotgun (WGS) entry which is preliminary data.</text>
</comment>
<sequence>MSWLISLEGIDGSGKTTLIKNLKRKTEFELITHNSTFVYQGLEGNIKIDTIQEIAQKTINLPFPDITFILDIDPQKAQERLNKRKVETGEYTNWDNLKLEFHQRIRNNYLKLKKLFPERIYIIDASKSENEIVEEIEKNETAEEAAKREVFEETNLVLEDYEKINEKNKSATINTLGNFIWKKLEIMDKRPLLISIEGIDGSGKTSLIESLKQKIPNSFATQSPRGTELGKKV</sequence>
<evidence type="ECO:0000313" key="1">
    <source>
        <dbReference type="EMBL" id="CAG8477938.1"/>
    </source>
</evidence>
<dbReference type="EMBL" id="CAJVPM010001993">
    <property type="protein sequence ID" value="CAG8477938.1"/>
    <property type="molecule type" value="Genomic_DNA"/>
</dbReference>
<proteinExistence type="predicted"/>
<dbReference type="Proteomes" id="UP000789860">
    <property type="component" value="Unassembled WGS sequence"/>
</dbReference>
<name>A0ACA9KJU1_9GLOM</name>
<accession>A0ACA9KJU1</accession>
<evidence type="ECO:0000313" key="2">
    <source>
        <dbReference type="Proteomes" id="UP000789860"/>
    </source>
</evidence>
<gene>
    <name evidence="1" type="ORF">SCALOS_LOCUS2305</name>
</gene>